<evidence type="ECO:0000313" key="2">
    <source>
        <dbReference type="Proteomes" id="UP000675968"/>
    </source>
</evidence>
<gene>
    <name evidence="1" type="ORF">J4215_05070</name>
</gene>
<comment type="caution">
    <text evidence="1">The sequence shown here is derived from an EMBL/GenBank/DDBJ whole genome shotgun (WGS) entry which is preliminary data.</text>
</comment>
<sequence>MKPLKPLAGRVRSKVRTMRSNVKRRWRGMKGPSKKAMISLNERIRELLYRDETTEQAREFEAEIAALKRSPDPKVRLKGASLEVFLDGVRSGQMRWRLPPSAKMISRLQNVADRMAFSYSADRTGLSFEEKKLARKSFDRMEYILSGSLAWENKVHAFENAATRLVEKIGRRRTRAFVKEFFLTRRGLMEWINEIVVSRMVF</sequence>
<evidence type="ECO:0000313" key="1">
    <source>
        <dbReference type="EMBL" id="MBS3061925.1"/>
    </source>
</evidence>
<reference evidence="1" key="2">
    <citation type="submission" date="2021-05" db="EMBL/GenBank/DDBJ databases">
        <title>Protein family content uncovers lineage relationships and bacterial pathway maintenance mechanisms in DPANN archaea.</title>
        <authorList>
            <person name="Castelle C.J."/>
            <person name="Meheust R."/>
            <person name="Jaffe A.L."/>
            <person name="Seitz K."/>
            <person name="Gong X."/>
            <person name="Baker B.J."/>
            <person name="Banfield J.F."/>
        </authorList>
    </citation>
    <scope>NUCLEOTIDE SEQUENCE</scope>
    <source>
        <strain evidence="1">RIFCSPLOWO2_01_FULL_AR10_48_17</strain>
    </source>
</reference>
<proteinExistence type="predicted"/>
<protein>
    <submittedName>
        <fullName evidence="1">Uncharacterized protein</fullName>
    </submittedName>
</protein>
<organism evidence="1 2">
    <name type="scientific">Candidatus Iainarchaeum sp</name>
    <dbReference type="NCBI Taxonomy" id="3101447"/>
    <lineage>
        <taxon>Archaea</taxon>
        <taxon>Candidatus Iainarchaeota</taxon>
        <taxon>Candidatus Iainarchaeia</taxon>
        <taxon>Candidatus Iainarchaeales</taxon>
        <taxon>Candidatus Iainarchaeaceae</taxon>
        <taxon>Candidatus Iainarchaeum</taxon>
    </lineage>
</organism>
<reference evidence="1" key="1">
    <citation type="submission" date="2021-03" db="EMBL/GenBank/DDBJ databases">
        <authorList>
            <person name="Jaffe A."/>
        </authorList>
    </citation>
    <scope>NUCLEOTIDE SEQUENCE</scope>
    <source>
        <strain evidence="1">RIFCSPLOWO2_01_FULL_AR10_48_17</strain>
    </source>
</reference>
<dbReference type="EMBL" id="JAGVWC010000011">
    <property type="protein sequence ID" value="MBS3061925.1"/>
    <property type="molecule type" value="Genomic_DNA"/>
</dbReference>
<dbReference type="AlphaFoldDB" id="A0A8T4LF64"/>
<name>A0A8T4LF64_9ARCH</name>
<accession>A0A8T4LF64</accession>
<dbReference type="Proteomes" id="UP000675968">
    <property type="component" value="Unassembled WGS sequence"/>
</dbReference>